<dbReference type="STRING" id="39060.SAMN05660706_12558"/>
<dbReference type="AlphaFoldDB" id="A0A1I6E482"/>
<dbReference type="Proteomes" id="UP000199584">
    <property type="component" value="Unassembled WGS sequence"/>
</dbReference>
<evidence type="ECO:0000313" key="1">
    <source>
        <dbReference type="EMBL" id="SFR12584.1"/>
    </source>
</evidence>
<gene>
    <name evidence="1" type="ORF">SAMN05660706_12558</name>
</gene>
<dbReference type="RefSeq" id="WP_092485679.1">
    <property type="nucleotide sequence ID" value="NZ_FOYM01000025.1"/>
</dbReference>
<evidence type="ECO:0000313" key="2">
    <source>
        <dbReference type="Proteomes" id="UP000199584"/>
    </source>
</evidence>
<accession>A0A1I6E482</accession>
<proteinExistence type="predicted"/>
<dbReference type="OrthoDB" id="1808900at2"/>
<organism evidence="1 2">
    <name type="scientific">Desulfoscipio geothermicus DSM 3669</name>
    <dbReference type="NCBI Taxonomy" id="1121426"/>
    <lineage>
        <taxon>Bacteria</taxon>
        <taxon>Bacillati</taxon>
        <taxon>Bacillota</taxon>
        <taxon>Clostridia</taxon>
        <taxon>Eubacteriales</taxon>
        <taxon>Desulfallaceae</taxon>
        <taxon>Desulfoscipio</taxon>
    </lineage>
</organism>
<protein>
    <submittedName>
        <fullName evidence="1">Uncharacterized protein</fullName>
    </submittedName>
</protein>
<dbReference type="EMBL" id="FOYM01000025">
    <property type="protein sequence ID" value="SFR12584.1"/>
    <property type="molecule type" value="Genomic_DNA"/>
</dbReference>
<name>A0A1I6E482_9FIRM</name>
<reference evidence="2" key="1">
    <citation type="submission" date="2016-10" db="EMBL/GenBank/DDBJ databases">
        <authorList>
            <person name="Varghese N."/>
            <person name="Submissions S."/>
        </authorList>
    </citation>
    <scope>NUCLEOTIDE SEQUENCE [LARGE SCALE GENOMIC DNA]</scope>
    <source>
        <strain evidence="2">DSM 3669</strain>
    </source>
</reference>
<sequence>MIFLLMQPIDTFVFQAKHQMAESILHKYLARMRLEGYLTTQDENSLIADFNNIKCPIQNPSTDIIATAKESNGDNRILRSSDPVSSELMLQITCKPDPQPFNFMQLLGGAGGETTITVGGKELSERVNP</sequence>
<keyword evidence="2" id="KW-1185">Reference proteome</keyword>